<dbReference type="AlphaFoldDB" id="A0ABD1LCI3"/>
<dbReference type="InterPro" id="IPR042197">
    <property type="entry name" value="Apaf_helical"/>
</dbReference>
<dbReference type="Pfam" id="PF23282">
    <property type="entry name" value="WHD_ROQ1"/>
    <property type="match status" value="1"/>
</dbReference>
<proteinExistence type="predicted"/>
<protein>
    <recommendedName>
        <fullName evidence="5">TIR domain-containing protein</fullName>
    </recommendedName>
</protein>
<keyword evidence="3" id="KW-0611">Plant defense</keyword>
<dbReference type="GO" id="GO:0006952">
    <property type="term" value="P:defense response"/>
    <property type="evidence" value="ECO:0007669"/>
    <property type="project" value="UniProtKB-KW"/>
</dbReference>
<keyword evidence="7" id="KW-1185">Reference proteome</keyword>
<dbReference type="InterPro" id="IPR003593">
    <property type="entry name" value="AAA+_ATPase"/>
</dbReference>
<accession>A0ABD1LCI3</accession>
<dbReference type="InterPro" id="IPR044974">
    <property type="entry name" value="Disease_R_plants"/>
</dbReference>
<dbReference type="InterPro" id="IPR000157">
    <property type="entry name" value="TIR_dom"/>
</dbReference>
<evidence type="ECO:0000256" key="2">
    <source>
        <dbReference type="ARBA" id="ARBA00022737"/>
    </source>
</evidence>
<dbReference type="Gene3D" id="1.10.8.430">
    <property type="entry name" value="Helical domain of apoptotic protease-activating factors"/>
    <property type="match status" value="1"/>
</dbReference>
<dbReference type="InterPro" id="IPR002182">
    <property type="entry name" value="NB-ARC"/>
</dbReference>
<dbReference type="InterPro" id="IPR032675">
    <property type="entry name" value="LRR_dom_sf"/>
</dbReference>
<gene>
    <name evidence="6" type="ORF">Fmac_030150</name>
</gene>
<dbReference type="PRINTS" id="PR00364">
    <property type="entry name" value="DISEASERSIST"/>
</dbReference>
<dbReference type="SUPFAM" id="SSF52200">
    <property type="entry name" value="Toll/Interleukin receptor TIR domain"/>
    <property type="match status" value="1"/>
</dbReference>
<feature type="domain" description="TIR" evidence="5">
    <location>
        <begin position="9"/>
        <end position="186"/>
    </location>
</feature>
<dbReference type="SUPFAM" id="SSF46785">
    <property type="entry name" value="Winged helix' DNA-binding domain"/>
    <property type="match status" value="1"/>
</dbReference>
<dbReference type="SUPFAM" id="SSF52540">
    <property type="entry name" value="P-loop containing nucleoside triphosphate hydrolases"/>
    <property type="match status" value="1"/>
</dbReference>
<evidence type="ECO:0000256" key="1">
    <source>
        <dbReference type="ARBA" id="ARBA00022614"/>
    </source>
</evidence>
<keyword evidence="2" id="KW-0677">Repeat</keyword>
<keyword evidence="4" id="KW-0520">NAD</keyword>
<dbReference type="PANTHER" id="PTHR11017:SF431">
    <property type="entry name" value="ADP-RIBOSYL CYCLASE_CYCLIC ADP-RIBOSE HYDROLASE"/>
    <property type="match status" value="1"/>
</dbReference>
<evidence type="ECO:0000256" key="4">
    <source>
        <dbReference type="ARBA" id="ARBA00023027"/>
    </source>
</evidence>
<dbReference type="Pfam" id="PF01582">
    <property type="entry name" value="TIR"/>
    <property type="match status" value="1"/>
</dbReference>
<dbReference type="InterPro" id="IPR035897">
    <property type="entry name" value="Toll_tir_struct_dom_sf"/>
</dbReference>
<evidence type="ECO:0000313" key="7">
    <source>
        <dbReference type="Proteomes" id="UP001603857"/>
    </source>
</evidence>
<dbReference type="EMBL" id="JBGMDY010000010">
    <property type="protein sequence ID" value="KAL2321181.1"/>
    <property type="molecule type" value="Genomic_DNA"/>
</dbReference>
<dbReference type="InterPro" id="IPR036390">
    <property type="entry name" value="WH_DNA-bd_sf"/>
</dbReference>
<comment type="caution">
    <text evidence="6">The sequence shown here is derived from an EMBL/GenBank/DDBJ whole genome shotgun (WGS) entry which is preliminary data.</text>
</comment>
<dbReference type="SUPFAM" id="SSF52058">
    <property type="entry name" value="L domain-like"/>
    <property type="match status" value="1"/>
</dbReference>
<dbReference type="PROSITE" id="PS50104">
    <property type="entry name" value="TIR"/>
    <property type="match status" value="1"/>
</dbReference>
<dbReference type="InterPro" id="IPR058546">
    <property type="entry name" value="RPS4B/Roq1-like_LRR"/>
</dbReference>
<dbReference type="PANTHER" id="PTHR11017">
    <property type="entry name" value="LEUCINE-RICH REPEAT-CONTAINING PROTEIN"/>
    <property type="match status" value="1"/>
</dbReference>
<dbReference type="Proteomes" id="UP001603857">
    <property type="component" value="Unassembled WGS sequence"/>
</dbReference>
<dbReference type="Gene3D" id="3.40.50.10140">
    <property type="entry name" value="Toll/interleukin-1 receptor homology (TIR) domain"/>
    <property type="match status" value="1"/>
</dbReference>
<evidence type="ECO:0000256" key="3">
    <source>
        <dbReference type="ARBA" id="ARBA00022821"/>
    </source>
</evidence>
<keyword evidence="1" id="KW-0433">Leucine-rich repeat</keyword>
<dbReference type="Gene3D" id="3.80.10.10">
    <property type="entry name" value="Ribonuclease Inhibitor"/>
    <property type="match status" value="2"/>
</dbReference>
<dbReference type="SMART" id="SM00382">
    <property type="entry name" value="AAA"/>
    <property type="match status" value="1"/>
</dbReference>
<dbReference type="InterPro" id="IPR058192">
    <property type="entry name" value="WHD_ROQ1-like"/>
</dbReference>
<dbReference type="Pfam" id="PF00931">
    <property type="entry name" value="NB-ARC"/>
    <property type="match status" value="1"/>
</dbReference>
<dbReference type="InterPro" id="IPR027417">
    <property type="entry name" value="P-loop_NTPase"/>
</dbReference>
<dbReference type="Gene3D" id="3.40.50.300">
    <property type="entry name" value="P-loop containing nucleotide triphosphate hydrolases"/>
    <property type="match status" value="1"/>
</dbReference>
<dbReference type="FunFam" id="3.40.50.10140:FF:000007">
    <property type="entry name" value="Disease resistance protein (TIR-NBS-LRR class)"/>
    <property type="match status" value="1"/>
</dbReference>
<organism evidence="6 7">
    <name type="scientific">Flemingia macrophylla</name>
    <dbReference type="NCBI Taxonomy" id="520843"/>
    <lineage>
        <taxon>Eukaryota</taxon>
        <taxon>Viridiplantae</taxon>
        <taxon>Streptophyta</taxon>
        <taxon>Embryophyta</taxon>
        <taxon>Tracheophyta</taxon>
        <taxon>Spermatophyta</taxon>
        <taxon>Magnoliopsida</taxon>
        <taxon>eudicotyledons</taxon>
        <taxon>Gunneridae</taxon>
        <taxon>Pentapetalae</taxon>
        <taxon>rosids</taxon>
        <taxon>fabids</taxon>
        <taxon>Fabales</taxon>
        <taxon>Fabaceae</taxon>
        <taxon>Papilionoideae</taxon>
        <taxon>50 kb inversion clade</taxon>
        <taxon>NPAAA clade</taxon>
        <taxon>indigoferoid/millettioid clade</taxon>
        <taxon>Phaseoleae</taxon>
        <taxon>Flemingia</taxon>
    </lineage>
</organism>
<evidence type="ECO:0000259" key="5">
    <source>
        <dbReference type="PROSITE" id="PS50104"/>
    </source>
</evidence>
<reference evidence="6 7" key="1">
    <citation type="submission" date="2024-08" db="EMBL/GenBank/DDBJ databases">
        <title>Insights into the chromosomal genome structure of Flemingia macrophylla.</title>
        <authorList>
            <person name="Ding Y."/>
            <person name="Zhao Y."/>
            <person name="Bi W."/>
            <person name="Wu M."/>
            <person name="Zhao G."/>
            <person name="Gong Y."/>
            <person name="Li W."/>
            <person name="Zhang P."/>
        </authorList>
    </citation>
    <scope>NUCLEOTIDE SEQUENCE [LARGE SCALE GENOMIC DNA]</scope>
    <source>
        <strain evidence="6">DYQJB</strain>
        <tissue evidence="6">Leaf</tissue>
    </source>
</reference>
<dbReference type="Pfam" id="PF23286">
    <property type="entry name" value="LRR_13"/>
    <property type="match status" value="1"/>
</dbReference>
<name>A0ABD1LCI3_9FABA</name>
<sequence>MASVSSSSFTYDVFLSFRGEDTRYGFTGNLYKALRDSGIHTFIDDDQLHKGDEITSALENAIDQSRIFIIVLSLNYASSSFCLNELTYILHCVKTKGLLLLPVFYDLDPSHVRHHRGTFGEALTNHEGKFKYEKRHKELEHNMEKLHKWKMALHQVANLSGYHFKQGNGYEYEFIKRIVQSVSTKINRAPLYVVDYPVGIESRVLEVKSLLDVGSDDCVHMIGIHGLGGIGKTTLAGAVYNSIADHFEAICFLENVRENSNKHGLQHLQSILLSEMVGETNINIASVRQGISMIERRLRQKKVLLILDDVDKLEQLQAIAGEPNWFGLGSRVIITTRDKQLLACHEVKRKYEVKKLNKSDAIQLLSWKAFKADKVDTSYVDVMNRVITYASGLPLVLEVIGSNLFGKRIVEWESAINQYEKIPNSQILKTLKISFDALEEQEKSVFLDIACCFKGYRLIDVEEILCAHYGDCKKYHIRVLIEKSLVKHNWHGVVKLHDLIEDMGKAIVRQKSPKELGKRSRLWSPDDIMQVLEDNSGTSKIEMICLDSPILGKEEILEWNRKAFKKMTNLKTLIIKIGHFSKGPKHLPSSLRVLEWLKYPSKGLPHDFCSKKLSICKLPKSCFGSVELADISKKFTNMTVLNFEECQGLTQIHDVSGLPNLEKISFKNSDNLTTIHDSIGFLSKLKFLNAFGCKKLRSFPPLKLTTSLEKLELSYCSSLESFPEILGKMENITKLVLEASAVKNFPFSFQNLTGLQTLFLRYCGKLRLPSSIVMMPKLAEIIAWDWEGWLLPEQVEGEEKVSSMVSSNVNCLRLSGCKLSDEFFSRGLSWFANVKELDLSRNNFKVLTECISDCYFLRELNLDICECLQEIRGIPPNIELFSARNCQSLTTSSRSTLLNQKLHEVGNTLFSFSGARFPEWFDHHSHGPSNAFWFRNKFPAICLCIAIGPTHIKYNEIAGPIMTINGIECLSDRKGFPHFFLDADHTYLFDLQKVYFRDNLEKYVVENEWNHVEITYSASQRFEKEKHVGIPASIQSGIYVFKQRSSMVDIQFSSTHPYKKRRLDDDSGSYNPSIVERA</sequence>
<evidence type="ECO:0000313" key="6">
    <source>
        <dbReference type="EMBL" id="KAL2321181.1"/>
    </source>
</evidence>
<dbReference type="SMART" id="SM00255">
    <property type="entry name" value="TIR"/>
    <property type="match status" value="1"/>
</dbReference>